<keyword evidence="1" id="KW-0677">Repeat</keyword>
<dbReference type="Pfam" id="PF25053">
    <property type="entry name" value="DUF7791"/>
    <property type="match status" value="1"/>
</dbReference>
<dbReference type="Proteomes" id="UP000185904">
    <property type="component" value="Unassembled WGS sequence"/>
</dbReference>
<dbReference type="AlphaFoldDB" id="A0A178CQR2"/>
<dbReference type="InterPro" id="IPR056884">
    <property type="entry name" value="NPHP3-like_N"/>
</dbReference>
<dbReference type="PANTHER" id="PTHR10039">
    <property type="entry name" value="AMELOGENIN"/>
    <property type="match status" value="1"/>
</dbReference>
<evidence type="ECO:0000313" key="5">
    <source>
        <dbReference type="Proteomes" id="UP000185904"/>
    </source>
</evidence>
<dbReference type="InterPro" id="IPR056693">
    <property type="entry name" value="DUF7791"/>
</dbReference>
<dbReference type="OrthoDB" id="443402at2759"/>
<name>A0A178CQR2_9EURO</name>
<dbReference type="RefSeq" id="XP_022497754.1">
    <property type="nucleotide sequence ID" value="XM_022646229.1"/>
</dbReference>
<dbReference type="Pfam" id="PF24883">
    <property type="entry name" value="NPHP3_N"/>
    <property type="match status" value="1"/>
</dbReference>
<dbReference type="PANTHER" id="PTHR10039:SF5">
    <property type="entry name" value="NACHT DOMAIN-CONTAINING PROTEIN"/>
    <property type="match status" value="1"/>
</dbReference>
<comment type="caution">
    <text evidence="4">The sequence shown here is derived from an EMBL/GenBank/DDBJ whole genome shotgun (WGS) entry which is preliminary data.</text>
</comment>
<evidence type="ECO:0000256" key="1">
    <source>
        <dbReference type="ARBA" id="ARBA00022737"/>
    </source>
</evidence>
<evidence type="ECO:0000313" key="4">
    <source>
        <dbReference type="EMBL" id="OAL32178.1"/>
    </source>
</evidence>
<proteinExistence type="predicted"/>
<reference evidence="4 5" key="1">
    <citation type="submission" date="2016-03" db="EMBL/GenBank/DDBJ databases">
        <title>The draft genome sequence of Fonsecaea nubica causative agent of cutaneous subcutaneous infection in human host.</title>
        <authorList>
            <person name="Costa F."/>
            <person name="Sybren D.H."/>
            <person name="Raittz R.T."/>
            <person name="Weiss V.A."/>
            <person name="Leao A.C."/>
            <person name="Gomes R."/>
            <person name="De Souza E.M."/>
            <person name="Pedrosa F.O."/>
            <person name="Steffens M.B."/>
            <person name="Bombassaro A."/>
            <person name="Tadra-Sfeir M.Z."/>
            <person name="Moreno L.F."/>
            <person name="Najafzadeh M.J."/>
            <person name="Felipe M.S."/>
            <person name="Teixeira M."/>
            <person name="Sun J."/>
            <person name="Xi L."/>
            <person name="Castro M.A."/>
            <person name="Vicente V.A."/>
        </authorList>
    </citation>
    <scope>NUCLEOTIDE SEQUENCE [LARGE SCALE GENOMIC DNA]</scope>
    <source>
        <strain evidence="4 5">CBS 269.64</strain>
    </source>
</reference>
<dbReference type="EMBL" id="LVCJ01000059">
    <property type="protein sequence ID" value="OAL32178.1"/>
    <property type="molecule type" value="Genomic_DNA"/>
</dbReference>
<sequence length="949" mass="109320">MDPITAVSIAGNAIQFVDFTAKLISKGAELYKYNTLSEHVELSQAAVQLRSFKLPHKLDDLRSLQTSLTQDQSLLLSQLEEAYSYCTDCAEQIIEAVGKLTVSGDHRKWKSFRHALSSVMGVSKLDDASRRLSNARQQLMLFLLLYNDDRRERATRELKDMQADTAASILTELQGLKDELHSYLSSLRHQLVAQDQSLRGAIMTSWIHQHEPSMTLAEGKVAEVLQEQTRLRFCSHLRFHQIDDRYGSIAQAHEKTFEWVLHPDGQRYASWHNFAQWLEEPQPLHNIYWQSGKPGSGKSVLMKYLSTSPTTFQLLSKWQSQKHLLVAKCFFWNPGTELQKSLQGMLRTLLFQILMDKRVDCAVIEYIAPWRWYACQSSNFVPEAWSVPELTAMFESAVQRIAEFANVVFFVDGLDEFGRDKVERQELVRLFLSLRGLETVKVCVSSRPWNVFIDAFEGFPCLRLEDLTRGDILGFVEAECQESKAFRDLEAVDPEQALDIREEVVTKSSGVFLWVYLVTKRLLAEMQDGLRSPKKLLDEIPEGLDEYFQFMLSAISVRDQARVSRILQLVKVIRPSTRPSLMILSFTDEESADFALQEEPESLDAIRARVLSMRRLFQSQCMDLLEYEEIPQDGYPWQNSAVDYLHRTVEEFLGSPATQNLPNNYANGAFDTSWYLANAHLKHMVFIDEFITSHRHRVSRKEAHKIIQHFNECALQMNRVKGRPISSIARCFDKAAVMVCVMLEINQSPYRNDAFRWPVYTEPLDFHRVRSHVEDPHLYLAVLYGVSAYVEENLSINENLLSPKFYIEAMMSRAQRMGNELDVSVLVLLLKRCRCFADASEAMDLYRRYLAMMRARVCPTSEVYMDYAEATKAMLELTKGLELTSDQSSDLAHTMLDTFGYDTLPLERQRGVQKHFDNVRKTWRVTTPKRPGALGFLKLGQRMRRLISP</sequence>
<dbReference type="Gene3D" id="3.40.50.300">
    <property type="entry name" value="P-loop containing nucleotide triphosphate hydrolases"/>
    <property type="match status" value="1"/>
</dbReference>
<keyword evidence="5" id="KW-1185">Reference proteome</keyword>
<protein>
    <recommendedName>
        <fullName evidence="6">NACHT domain-containing protein</fullName>
    </recommendedName>
</protein>
<accession>A0A178CQR2</accession>
<organism evidence="4 5">
    <name type="scientific">Fonsecaea nubica</name>
    <dbReference type="NCBI Taxonomy" id="856822"/>
    <lineage>
        <taxon>Eukaryota</taxon>
        <taxon>Fungi</taxon>
        <taxon>Dikarya</taxon>
        <taxon>Ascomycota</taxon>
        <taxon>Pezizomycotina</taxon>
        <taxon>Eurotiomycetes</taxon>
        <taxon>Chaetothyriomycetidae</taxon>
        <taxon>Chaetothyriales</taxon>
        <taxon>Herpotrichiellaceae</taxon>
        <taxon>Fonsecaea</taxon>
    </lineage>
</organism>
<evidence type="ECO:0000259" key="3">
    <source>
        <dbReference type="Pfam" id="PF25053"/>
    </source>
</evidence>
<gene>
    <name evidence="4" type="ORF">AYO20_07946</name>
</gene>
<feature type="domain" description="Nephrocystin 3-like N-terminal" evidence="2">
    <location>
        <begin position="272"/>
        <end position="447"/>
    </location>
</feature>
<evidence type="ECO:0000259" key="2">
    <source>
        <dbReference type="Pfam" id="PF24883"/>
    </source>
</evidence>
<dbReference type="InterPro" id="IPR027417">
    <property type="entry name" value="P-loop_NTPase"/>
</dbReference>
<evidence type="ECO:0008006" key="6">
    <source>
        <dbReference type="Google" id="ProtNLM"/>
    </source>
</evidence>
<dbReference type="GeneID" id="34591356"/>
<feature type="domain" description="DUF7791" evidence="3">
    <location>
        <begin position="562"/>
        <end position="687"/>
    </location>
</feature>